<evidence type="ECO:0000256" key="1">
    <source>
        <dbReference type="SAM" id="MobiDB-lite"/>
    </source>
</evidence>
<dbReference type="Gene3D" id="1.20.5.1070">
    <property type="entry name" value="Head and neck region of the ectodomain of NDV fusion glycoprotein"/>
    <property type="match status" value="1"/>
</dbReference>
<feature type="region of interest" description="Disordered" evidence="1">
    <location>
        <begin position="1"/>
        <end position="29"/>
    </location>
</feature>
<dbReference type="InterPro" id="IPR004244">
    <property type="entry name" value="Transposase_22"/>
</dbReference>
<dbReference type="KEGG" id="aoce:129350148"/>
<dbReference type="GeneTree" id="ENSGT00940000160789"/>
<evidence type="ECO:0008006" key="4">
    <source>
        <dbReference type="Google" id="ProtNLM"/>
    </source>
</evidence>
<reference evidence="2 3" key="1">
    <citation type="submission" date="2022-01" db="EMBL/GenBank/DDBJ databases">
        <title>A chromosome-scale genome assembly of the false clownfish, Amphiprion ocellaris.</title>
        <authorList>
            <person name="Ryu T."/>
        </authorList>
    </citation>
    <scope>NUCLEOTIDE SEQUENCE [LARGE SCALE GENOMIC DNA]</scope>
</reference>
<reference evidence="2" key="3">
    <citation type="submission" date="2025-09" db="UniProtKB">
        <authorList>
            <consortium name="Ensembl"/>
        </authorList>
    </citation>
    <scope>IDENTIFICATION</scope>
</reference>
<evidence type="ECO:0000313" key="3">
    <source>
        <dbReference type="Proteomes" id="UP001501940"/>
    </source>
</evidence>
<dbReference type="Proteomes" id="UP001501940">
    <property type="component" value="Chromosome 12"/>
</dbReference>
<proteinExistence type="predicted"/>
<dbReference type="SUPFAM" id="SSF57997">
    <property type="entry name" value="Tropomyosin"/>
    <property type="match status" value="1"/>
</dbReference>
<reference evidence="2" key="2">
    <citation type="submission" date="2025-08" db="UniProtKB">
        <authorList>
            <consortium name="Ensembl"/>
        </authorList>
    </citation>
    <scope>IDENTIFICATION</scope>
</reference>
<dbReference type="RefSeq" id="XP_054871698.1">
    <property type="nucleotide sequence ID" value="XM_055015723.1"/>
</dbReference>
<dbReference type="GeneID" id="129350148"/>
<dbReference type="PANTHER" id="PTHR11505">
    <property type="entry name" value="L1 TRANSPOSABLE ELEMENT-RELATED"/>
    <property type="match status" value="1"/>
</dbReference>
<dbReference type="AlphaFoldDB" id="A0A3Q1BI54"/>
<evidence type="ECO:0000313" key="2">
    <source>
        <dbReference type="Ensembl" id="ENSAOCP00000014112.2"/>
    </source>
</evidence>
<dbReference type="OMA" id="PETHDEK"/>
<accession>A0A3Q1BI54</accession>
<dbReference type="Gene3D" id="3.30.70.1820">
    <property type="entry name" value="L1 transposable element, RRM domain"/>
    <property type="match status" value="1"/>
</dbReference>
<dbReference type="STRING" id="80972.ENSAOCP00000014112"/>
<name>A0A3Q1BI54_AMPOC</name>
<feature type="compositionally biased region" description="Basic residues" evidence="1">
    <location>
        <begin position="1"/>
        <end position="13"/>
    </location>
</feature>
<keyword evidence="3" id="KW-1185">Reference proteome</keyword>
<protein>
    <recommendedName>
        <fullName evidence="4">L1 transposable element RRM domain-containing protein</fullName>
    </recommendedName>
</protein>
<sequence length="311" mass="36064">MKTRQGGRKKKCSKMKEASEEPQLTVESQSLPRHEFDLLGEIRSLWQEHKQATTENKQGLARVEKSIGEVITRLSVVETRISEVEDRVGQTEDRTTQLERVVISLLQNQDKLMVKCNDLEARARRKNIRIHGVPEGSEKDDVVGFVKDLISTKLKLQNVLDADIERAHRVGSVAQRRSSSRPMVAPRAIIVRFWNYRVKESVIQMAWKQKTIYNGQEIYFNLDYTAETQKQRIRVRDVVKQLRQRGMKAQMRYPAQLKILGDNGNGTKTFARLKDATERLRELDIIIEEDDETEKLKEELSLSWKTVKGHK</sequence>
<organism evidence="2 3">
    <name type="scientific">Amphiprion ocellaris</name>
    <name type="common">Clown anemonefish</name>
    <dbReference type="NCBI Taxonomy" id="80972"/>
    <lineage>
        <taxon>Eukaryota</taxon>
        <taxon>Metazoa</taxon>
        <taxon>Chordata</taxon>
        <taxon>Craniata</taxon>
        <taxon>Vertebrata</taxon>
        <taxon>Euteleostomi</taxon>
        <taxon>Actinopterygii</taxon>
        <taxon>Neopterygii</taxon>
        <taxon>Teleostei</taxon>
        <taxon>Neoteleostei</taxon>
        <taxon>Acanthomorphata</taxon>
        <taxon>Ovalentaria</taxon>
        <taxon>Pomacentridae</taxon>
        <taxon>Amphiprion</taxon>
    </lineage>
</organism>
<dbReference type="Ensembl" id="ENSAOCT00000022361.2">
    <property type="protein sequence ID" value="ENSAOCP00000014112.2"/>
    <property type="gene ID" value="ENSAOCG00000018730.2"/>
</dbReference>